<name>A0A4Z0H508_9BACI</name>
<dbReference type="AlphaFoldDB" id="A0A4Z0H508"/>
<dbReference type="InterPro" id="IPR041492">
    <property type="entry name" value="HAD_2"/>
</dbReference>
<dbReference type="STRING" id="192814.GCA_900166575_01978"/>
<sequence>MIIGGTNLDSVIFDLDGTIWDPVDTVLQAWNKAIQHHIDLETELTREDLESIMGLQIHDIGEKLFPHVEETTRLLMLEDCFEREVDELKEHGGALYDQVEEVLEDLSQRYKLFIVSNCQDGYIETFYMFHQLEKYFEDFENPGRTGLSKGENIRLVMERNNLEQPIYVGDTDGDRKAAAYAGIPFVFASYGFGEVSDYEKRIETFGEMIEI</sequence>
<dbReference type="InterPro" id="IPR006439">
    <property type="entry name" value="HAD-SF_hydro_IA"/>
</dbReference>
<dbReference type="Gene3D" id="1.10.150.240">
    <property type="entry name" value="Putative phosphatase, domain 2"/>
    <property type="match status" value="1"/>
</dbReference>
<dbReference type="InterPro" id="IPR023214">
    <property type="entry name" value="HAD_sf"/>
</dbReference>
<dbReference type="NCBIfam" id="TIGR01549">
    <property type="entry name" value="HAD-SF-IA-v1"/>
    <property type="match status" value="1"/>
</dbReference>
<comment type="caution">
    <text evidence="3">The sequence shown here is derived from an EMBL/GenBank/DDBJ whole genome shotgun (WGS) entry which is preliminary data.</text>
</comment>
<dbReference type="PANTHER" id="PTHR43434:SF1">
    <property type="entry name" value="PHOSPHOGLYCOLATE PHOSPHATASE"/>
    <property type="match status" value="1"/>
</dbReference>
<dbReference type="GO" id="GO:0006281">
    <property type="term" value="P:DNA repair"/>
    <property type="evidence" value="ECO:0007669"/>
    <property type="project" value="TreeGrafter"/>
</dbReference>
<dbReference type="GO" id="GO:0008967">
    <property type="term" value="F:phosphoglycolate phosphatase activity"/>
    <property type="evidence" value="ECO:0007669"/>
    <property type="project" value="TreeGrafter"/>
</dbReference>
<dbReference type="EMBL" id="SRJC01000001">
    <property type="protein sequence ID" value="TGB05492.1"/>
    <property type="molecule type" value="Genomic_DNA"/>
</dbReference>
<evidence type="ECO:0000313" key="4">
    <source>
        <dbReference type="Proteomes" id="UP000297982"/>
    </source>
</evidence>
<keyword evidence="2" id="KW-0460">Magnesium</keyword>
<dbReference type="SFLD" id="SFLDG01129">
    <property type="entry name" value="C1.5:_HAD__Beta-PGM__Phosphata"/>
    <property type="match status" value="1"/>
</dbReference>
<proteinExistence type="predicted"/>
<dbReference type="SFLD" id="SFLDS00003">
    <property type="entry name" value="Haloacid_Dehalogenase"/>
    <property type="match status" value="1"/>
</dbReference>
<dbReference type="Proteomes" id="UP000297982">
    <property type="component" value="Unassembled WGS sequence"/>
</dbReference>
<dbReference type="SUPFAM" id="SSF56784">
    <property type="entry name" value="HAD-like"/>
    <property type="match status" value="1"/>
</dbReference>
<organism evidence="3 4">
    <name type="scientific">Halobacillus salinus</name>
    <dbReference type="NCBI Taxonomy" id="192814"/>
    <lineage>
        <taxon>Bacteria</taxon>
        <taxon>Bacillati</taxon>
        <taxon>Bacillota</taxon>
        <taxon>Bacilli</taxon>
        <taxon>Bacillales</taxon>
        <taxon>Bacillaceae</taxon>
        <taxon>Halobacillus</taxon>
    </lineage>
</organism>
<accession>A0A4Z0H508</accession>
<reference evidence="3 4" key="1">
    <citation type="journal article" date="2003" name="Int. J. Syst. Evol. Microbiol.">
        <title>Halobacillus salinus sp. nov., isolated from a salt lake on the coast of the East Sea in Korea.</title>
        <authorList>
            <person name="Yoon J.H."/>
            <person name="Kang K.H."/>
            <person name="Park Y.H."/>
        </authorList>
    </citation>
    <scope>NUCLEOTIDE SEQUENCE [LARGE SCALE GENOMIC DNA]</scope>
    <source>
        <strain evidence="3 4">HSL-3</strain>
    </source>
</reference>
<dbReference type="Pfam" id="PF13419">
    <property type="entry name" value="HAD_2"/>
    <property type="match status" value="1"/>
</dbReference>
<dbReference type="Gene3D" id="3.40.50.1000">
    <property type="entry name" value="HAD superfamily/HAD-like"/>
    <property type="match status" value="1"/>
</dbReference>
<dbReference type="InterPro" id="IPR023198">
    <property type="entry name" value="PGP-like_dom2"/>
</dbReference>
<evidence type="ECO:0000256" key="2">
    <source>
        <dbReference type="ARBA" id="ARBA00022842"/>
    </source>
</evidence>
<keyword evidence="4" id="KW-1185">Reference proteome</keyword>
<dbReference type="PANTHER" id="PTHR43434">
    <property type="entry name" value="PHOSPHOGLYCOLATE PHOSPHATASE"/>
    <property type="match status" value="1"/>
</dbReference>
<keyword evidence="1 3" id="KW-0378">Hydrolase</keyword>
<evidence type="ECO:0000256" key="1">
    <source>
        <dbReference type="ARBA" id="ARBA00022801"/>
    </source>
</evidence>
<protein>
    <submittedName>
        <fullName evidence="3">HAD family hydrolase</fullName>
    </submittedName>
</protein>
<gene>
    <name evidence="3" type="ORF">E4663_08180</name>
</gene>
<dbReference type="InterPro" id="IPR036412">
    <property type="entry name" value="HAD-like_sf"/>
</dbReference>
<dbReference type="InterPro" id="IPR050155">
    <property type="entry name" value="HAD-like_hydrolase_sf"/>
</dbReference>
<evidence type="ECO:0000313" key="3">
    <source>
        <dbReference type="EMBL" id="TGB05492.1"/>
    </source>
</evidence>